<dbReference type="Proteomes" id="UP000593578">
    <property type="component" value="Unassembled WGS sequence"/>
</dbReference>
<feature type="chain" id="PRO_5029690866" evidence="2">
    <location>
        <begin position="20"/>
        <end position="135"/>
    </location>
</feature>
<organism evidence="3 4">
    <name type="scientific">Gossypium raimondii</name>
    <name type="common">Peruvian cotton</name>
    <name type="synonym">Gossypium klotzschianum subsp. raimondii</name>
    <dbReference type="NCBI Taxonomy" id="29730"/>
    <lineage>
        <taxon>Eukaryota</taxon>
        <taxon>Viridiplantae</taxon>
        <taxon>Streptophyta</taxon>
        <taxon>Embryophyta</taxon>
        <taxon>Tracheophyta</taxon>
        <taxon>Spermatophyta</taxon>
        <taxon>Magnoliopsida</taxon>
        <taxon>eudicotyledons</taxon>
        <taxon>Gunneridae</taxon>
        <taxon>Pentapetalae</taxon>
        <taxon>rosids</taxon>
        <taxon>malvids</taxon>
        <taxon>Malvales</taxon>
        <taxon>Malvaceae</taxon>
        <taxon>Malvoideae</taxon>
        <taxon>Gossypium</taxon>
    </lineage>
</organism>
<evidence type="ECO:0000313" key="4">
    <source>
        <dbReference type="Proteomes" id="UP000593578"/>
    </source>
</evidence>
<proteinExistence type="predicted"/>
<keyword evidence="1" id="KW-0472">Membrane</keyword>
<keyword evidence="1" id="KW-0812">Transmembrane</keyword>
<feature type="signal peptide" evidence="2">
    <location>
        <begin position="1"/>
        <end position="19"/>
    </location>
</feature>
<name>A0A7J8Q718_GOSRA</name>
<evidence type="ECO:0000313" key="3">
    <source>
        <dbReference type="EMBL" id="MBA0597103.1"/>
    </source>
</evidence>
<comment type="caution">
    <text evidence="3">The sequence shown here is derived from an EMBL/GenBank/DDBJ whole genome shotgun (WGS) entry which is preliminary data.</text>
</comment>
<evidence type="ECO:0000256" key="1">
    <source>
        <dbReference type="SAM" id="Phobius"/>
    </source>
</evidence>
<evidence type="ECO:0000256" key="2">
    <source>
        <dbReference type="SAM" id="SignalP"/>
    </source>
</evidence>
<dbReference type="AlphaFoldDB" id="A0A7J8Q718"/>
<feature type="transmembrane region" description="Helical" evidence="1">
    <location>
        <begin position="104"/>
        <end position="127"/>
    </location>
</feature>
<accession>A0A7J8Q718</accession>
<sequence>MEGGNHLLILGLSLSRVLIFQIVQLDRDLRRLLHRNQINFPKMVLDSWEGWEVLRQWLRLGSGISHCLQPLVVLFHLCLTFKCMDFLMRLCLVMLLGFRMGFQIYIMVVMLMDIITTITTTIIVSVLHKASRTII</sequence>
<dbReference type="EMBL" id="JABEZZ010000010">
    <property type="protein sequence ID" value="MBA0597103.1"/>
    <property type="molecule type" value="Genomic_DNA"/>
</dbReference>
<reference evidence="3 4" key="1">
    <citation type="journal article" date="2019" name="Genome Biol. Evol.">
        <title>Insights into the evolution of the New World diploid cottons (Gossypium, subgenus Houzingenia) based on genome sequencing.</title>
        <authorList>
            <person name="Grover C.E."/>
            <person name="Arick M.A. 2nd"/>
            <person name="Thrash A."/>
            <person name="Conover J.L."/>
            <person name="Sanders W.S."/>
            <person name="Peterson D.G."/>
            <person name="Frelichowski J.E."/>
            <person name="Scheffler J.A."/>
            <person name="Scheffler B.E."/>
            <person name="Wendel J.F."/>
        </authorList>
    </citation>
    <scope>NUCLEOTIDE SEQUENCE [LARGE SCALE GENOMIC DNA]</scope>
    <source>
        <strain evidence="3">8</strain>
        <tissue evidence="3">Leaf</tissue>
    </source>
</reference>
<gene>
    <name evidence="3" type="ORF">Gorai_006918</name>
</gene>
<protein>
    <submittedName>
        <fullName evidence="3">Uncharacterized protein</fullName>
    </submittedName>
</protein>
<keyword evidence="1" id="KW-1133">Transmembrane helix</keyword>
<keyword evidence="2" id="KW-0732">Signal</keyword>